<dbReference type="AlphaFoldDB" id="A0A210PA72"/>
<keyword evidence="1" id="KW-1133">Transmembrane helix</keyword>
<keyword evidence="1" id="KW-0472">Membrane</keyword>
<name>A0A210PA72_9LACO</name>
<evidence type="ECO:0000313" key="3">
    <source>
        <dbReference type="Proteomes" id="UP000196649"/>
    </source>
</evidence>
<dbReference type="RefSeq" id="WP_054642647.1">
    <property type="nucleotide sequence ID" value="NZ_LNUB01000011.1"/>
</dbReference>
<evidence type="ECO:0008006" key="4">
    <source>
        <dbReference type="Google" id="ProtNLM"/>
    </source>
</evidence>
<keyword evidence="1" id="KW-0812">Transmembrane</keyword>
<gene>
    <name evidence="2" type="ORF">LKACC12383_00993</name>
</gene>
<proteinExistence type="predicted"/>
<evidence type="ECO:0000256" key="1">
    <source>
        <dbReference type="SAM" id="Phobius"/>
    </source>
</evidence>
<feature type="transmembrane region" description="Helical" evidence="1">
    <location>
        <begin position="44"/>
        <end position="65"/>
    </location>
</feature>
<comment type="caution">
    <text evidence="2">The sequence shown here is derived from an EMBL/GenBank/DDBJ whole genome shotgun (WGS) entry which is preliminary data.</text>
</comment>
<reference evidence="2 3" key="1">
    <citation type="submission" date="2017-03" db="EMBL/GenBank/DDBJ databases">
        <title>Genome sequence of Lactobacillus kimchii KACC 12383.</title>
        <authorList>
            <person name="Chun J."/>
        </authorList>
    </citation>
    <scope>NUCLEOTIDE SEQUENCE [LARGE SCALE GENOMIC DNA]</scope>
    <source>
        <strain evidence="2 3">KACC 12383</strain>
    </source>
</reference>
<accession>A0A210PA72</accession>
<sequence length="66" mass="7225">MLGILIGLLLIALSIYQFYATSQSFKDLKKGNYTDPSPFMLPTLWTSTVIAFFLAIAGIGAIIILK</sequence>
<dbReference type="Proteomes" id="UP000196649">
    <property type="component" value="Unassembled WGS sequence"/>
</dbReference>
<protein>
    <recommendedName>
        <fullName evidence="4">Immunity protein</fullName>
    </recommendedName>
</protein>
<dbReference type="EMBL" id="MXAL01000004">
    <property type="protein sequence ID" value="OWF33387.1"/>
    <property type="molecule type" value="Genomic_DNA"/>
</dbReference>
<organism evidence="2 3">
    <name type="scientific">Companilactobacillus kimchii</name>
    <dbReference type="NCBI Taxonomy" id="2801452"/>
    <lineage>
        <taxon>Bacteria</taxon>
        <taxon>Bacillati</taxon>
        <taxon>Bacillota</taxon>
        <taxon>Bacilli</taxon>
        <taxon>Lactobacillales</taxon>
        <taxon>Lactobacillaceae</taxon>
        <taxon>Companilactobacillus</taxon>
    </lineage>
</organism>
<evidence type="ECO:0000313" key="2">
    <source>
        <dbReference type="EMBL" id="OWF33387.1"/>
    </source>
</evidence>